<keyword evidence="3" id="KW-1185">Reference proteome</keyword>
<name>A0A6A7BFT1_9PLEO</name>
<reference evidence="2" key="1">
    <citation type="submission" date="2020-01" db="EMBL/GenBank/DDBJ databases">
        <authorList>
            <consortium name="DOE Joint Genome Institute"/>
            <person name="Haridas S."/>
            <person name="Albert R."/>
            <person name="Binder M."/>
            <person name="Bloem J."/>
            <person name="Labutti K."/>
            <person name="Salamov A."/>
            <person name="Andreopoulos B."/>
            <person name="Baker S.E."/>
            <person name="Barry K."/>
            <person name="Bills G."/>
            <person name="Bluhm B.H."/>
            <person name="Cannon C."/>
            <person name="Castanera R."/>
            <person name="Culley D.E."/>
            <person name="Daum C."/>
            <person name="Ezra D."/>
            <person name="Gonzalez J.B."/>
            <person name="Henrissat B."/>
            <person name="Kuo A."/>
            <person name="Liang C."/>
            <person name="Lipzen A."/>
            <person name="Lutzoni F."/>
            <person name="Magnuson J."/>
            <person name="Mondo S."/>
            <person name="Nolan M."/>
            <person name="Ohm R."/>
            <person name="Pangilinan J."/>
            <person name="Park H.-J."/>
            <person name="Ramirez L."/>
            <person name="Alfaro M."/>
            <person name="Sun H."/>
            <person name="Tritt A."/>
            <person name="Yoshinaga Y."/>
            <person name="Zwiers L.-H."/>
            <person name="Turgeon B.G."/>
            <person name="Goodwin S.B."/>
            <person name="Spatafora J.W."/>
            <person name="Crous P.W."/>
            <person name="Grigoriev I.V."/>
        </authorList>
    </citation>
    <scope>NUCLEOTIDE SEQUENCE</scope>
    <source>
        <strain evidence="2">IPT5</strain>
    </source>
</reference>
<keyword evidence="1" id="KW-0472">Membrane</keyword>
<keyword evidence="1" id="KW-0812">Transmembrane</keyword>
<dbReference type="EMBL" id="MU006296">
    <property type="protein sequence ID" value="KAF2853229.1"/>
    <property type="molecule type" value="Genomic_DNA"/>
</dbReference>
<evidence type="ECO:0000313" key="3">
    <source>
        <dbReference type="Proteomes" id="UP000799423"/>
    </source>
</evidence>
<proteinExistence type="predicted"/>
<evidence type="ECO:0000313" key="2">
    <source>
        <dbReference type="EMBL" id="KAF2853229.1"/>
    </source>
</evidence>
<organism evidence="2 3">
    <name type="scientific">Plenodomus tracheiphilus IPT5</name>
    <dbReference type="NCBI Taxonomy" id="1408161"/>
    <lineage>
        <taxon>Eukaryota</taxon>
        <taxon>Fungi</taxon>
        <taxon>Dikarya</taxon>
        <taxon>Ascomycota</taxon>
        <taxon>Pezizomycotina</taxon>
        <taxon>Dothideomycetes</taxon>
        <taxon>Pleosporomycetidae</taxon>
        <taxon>Pleosporales</taxon>
        <taxon>Pleosporineae</taxon>
        <taxon>Leptosphaeriaceae</taxon>
        <taxon>Plenodomus</taxon>
    </lineage>
</organism>
<dbReference type="AlphaFoldDB" id="A0A6A7BFT1"/>
<dbReference type="Proteomes" id="UP000799423">
    <property type="component" value="Unassembled WGS sequence"/>
</dbReference>
<feature type="transmembrane region" description="Helical" evidence="1">
    <location>
        <begin position="33"/>
        <end position="54"/>
    </location>
</feature>
<gene>
    <name evidence="2" type="ORF">T440DRAFT_321270</name>
</gene>
<accession>A0A6A7BFT1</accession>
<evidence type="ECO:0000256" key="1">
    <source>
        <dbReference type="SAM" id="Phobius"/>
    </source>
</evidence>
<keyword evidence="1" id="KW-1133">Transmembrane helix</keyword>
<sequence length="58" mass="6355">MGGRGVEIPQPASLARPLFSINVWLALLDPGRWWSVGASAVAWVHMCGSFFAWVSGRR</sequence>
<protein>
    <submittedName>
        <fullName evidence="2">Uncharacterized protein</fullName>
    </submittedName>
</protein>